<name>F4QDU4_CACFS</name>
<dbReference type="SUPFAM" id="SSF53335">
    <property type="entry name" value="S-adenosyl-L-methionine-dependent methyltransferases"/>
    <property type="match status" value="1"/>
</dbReference>
<evidence type="ECO:0000259" key="6">
    <source>
        <dbReference type="Pfam" id="PF13847"/>
    </source>
</evidence>
<organism evidence="7 8">
    <name type="scientific">Cavenderia fasciculata</name>
    <name type="common">Slime mold</name>
    <name type="synonym">Dictyostelium fasciculatum</name>
    <dbReference type="NCBI Taxonomy" id="261658"/>
    <lineage>
        <taxon>Eukaryota</taxon>
        <taxon>Amoebozoa</taxon>
        <taxon>Evosea</taxon>
        <taxon>Eumycetozoa</taxon>
        <taxon>Dictyostelia</taxon>
        <taxon>Acytosteliales</taxon>
        <taxon>Cavenderiaceae</taxon>
        <taxon>Cavenderia</taxon>
    </lineage>
</organism>
<dbReference type="EMBL" id="GL883029">
    <property type="protein sequence ID" value="EGG13891.1"/>
    <property type="molecule type" value="Genomic_DNA"/>
</dbReference>
<dbReference type="KEGG" id="dfa:DFA_11652"/>
<dbReference type="STRING" id="1054147.F4QDU4"/>
<evidence type="ECO:0000256" key="2">
    <source>
        <dbReference type="ARBA" id="ARBA00022603"/>
    </source>
</evidence>
<sequence length="226" mass="25153">MSSADTNSNGEQTIEGVASKLGTKEHWDNCYDRELDVYDETGDVGEIWFGESCLRTMCKAIEKIASVTKDHRIVDLGCGNGYTLIELGQMGFTNLCGTDYSEKAIDLAKKIAEQEELDIEYLVDDIRNSKIEKDAFDVVLDKGTFDAMSLSEDKVQAKEDYRSHILTILKPGGHFVITSCNYTEQEILAYFSNCGLEFSHHVKYPVFKFGGSTGSSQSTSVFIKSN</sequence>
<keyword evidence="4 5" id="KW-0949">S-adenosyl-L-methionine</keyword>
<evidence type="ECO:0000256" key="3">
    <source>
        <dbReference type="ARBA" id="ARBA00022679"/>
    </source>
</evidence>
<dbReference type="CDD" id="cd02440">
    <property type="entry name" value="AdoMet_MTases"/>
    <property type="match status" value="1"/>
</dbReference>
<dbReference type="PANTHER" id="PTHR12843">
    <property type="entry name" value="PROTEIN-LYSINE N-METHYLTRANSFERASE METTL10"/>
    <property type="match status" value="1"/>
</dbReference>
<dbReference type="Proteomes" id="UP000007797">
    <property type="component" value="Unassembled WGS sequence"/>
</dbReference>
<dbReference type="GO" id="GO:0032259">
    <property type="term" value="P:methylation"/>
    <property type="evidence" value="ECO:0007669"/>
    <property type="project" value="UniProtKB-KW"/>
</dbReference>
<dbReference type="OMA" id="ALGTREX"/>
<evidence type="ECO:0000313" key="7">
    <source>
        <dbReference type="EMBL" id="EGG13891.1"/>
    </source>
</evidence>
<dbReference type="RefSeq" id="XP_004350599.1">
    <property type="nucleotide sequence ID" value="XM_004350548.1"/>
</dbReference>
<feature type="domain" description="Methyltransferase" evidence="6">
    <location>
        <begin position="69"/>
        <end position="187"/>
    </location>
</feature>
<proteinExistence type="inferred from homology"/>
<keyword evidence="2 5" id="KW-0489">Methyltransferase</keyword>
<protein>
    <recommendedName>
        <fullName evidence="5">Protein-lysine N-methyltransferase DFA_11652</fullName>
        <ecNumber evidence="5">2.1.1.-</ecNumber>
    </recommendedName>
</protein>
<dbReference type="PANTHER" id="PTHR12843:SF5">
    <property type="entry name" value="EEF1A LYSINE METHYLTRANSFERASE 2"/>
    <property type="match status" value="1"/>
</dbReference>
<evidence type="ECO:0000313" key="8">
    <source>
        <dbReference type="Proteomes" id="UP000007797"/>
    </source>
</evidence>
<comment type="subcellular location">
    <subcellularLocation>
        <location evidence="5">Cytoplasm</location>
    </subcellularLocation>
</comment>
<dbReference type="EC" id="2.1.1.-" evidence="5"/>
<dbReference type="GO" id="GO:0016279">
    <property type="term" value="F:protein-lysine N-methyltransferase activity"/>
    <property type="evidence" value="ECO:0007669"/>
    <property type="project" value="UniProtKB-UniRule"/>
</dbReference>
<dbReference type="Pfam" id="PF13847">
    <property type="entry name" value="Methyltransf_31"/>
    <property type="match status" value="1"/>
</dbReference>
<accession>F4QDU4</accession>
<dbReference type="OrthoDB" id="540004at2759"/>
<evidence type="ECO:0000256" key="5">
    <source>
        <dbReference type="HAMAP-Rule" id="MF_03188"/>
    </source>
</evidence>
<keyword evidence="1 5" id="KW-0963">Cytoplasm</keyword>
<comment type="function">
    <text evidence="5">S-adenosyl-L-methionine-dependent protein-lysine N-methyltransferase that methylates elongation factor 1-alpha.</text>
</comment>
<reference evidence="8" key="1">
    <citation type="journal article" date="2011" name="Genome Res.">
        <title>Phylogeny-wide analysis of social amoeba genomes highlights ancient origins for complex intercellular communication.</title>
        <authorList>
            <person name="Heidel A.J."/>
            <person name="Lawal H.M."/>
            <person name="Felder M."/>
            <person name="Schilde C."/>
            <person name="Helps N.R."/>
            <person name="Tunggal B."/>
            <person name="Rivero F."/>
            <person name="John U."/>
            <person name="Schleicher M."/>
            <person name="Eichinger L."/>
            <person name="Platzer M."/>
            <person name="Noegel A.A."/>
            <person name="Schaap P."/>
            <person name="Gloeckner G."/>
        </authorList>
    </citation>
    <scope>NUCLEOTIDE SEQUENCE [LARGE SCALE GENOMIC DNA]</scope>
    <source>
        <strain evidence="8">SH3</strain>
    </source>
</reference>
<dbReference type="HAMAP" id="MF_03188">
    <property type="entry name" value="Methyltr_EFM4"/>
    <property type="match status" value="1"/>
</dbReference>
<evidence type="ECO:0000256" key="4">
    <source>
        <dbReference type="ARBA" id="ARBA00022691"/>
    </source>
</evidence>
<dbReference type="GeneID" id="14865374"/>
<gene>
    <name evidence="7" type="ORF">DFA_11652</name>
</gene>
<dbReference type="InterPro" id="IPR026635">
    <property type="entry name" value="Efm4/METTL10"/>
</dbReference>
<dbReference type="InterPro" id="IPR029063">
    <property type="entry name" value="SAM-dependent_MTases_sf"/>
</dbReference>
<keyword evidence="3 5" id="KW-0808">Transferase</keyword>
<comment type="similarity">
    <text evidence="5">Belongs to the class I-like SAM-binding methyltransferase superfamily. EFM4 family.</text>
</comment>
<dbReference type="Gene3D" id="3.40.50.150">
    <property type="entry name" value="Vaccinia Virus protein VP39"/>
    <property type="match status" value="1"/>
</dbReference>
<dbReference type="GO" id="GO:0005737">
    <property type="term" value="C:cytoplasm"/>
    <property type="evidence" value="ECO:0007669"/>
    <property type="project" value="UniProtKB-SubCell"/>
</dbReference>
<dbReference type="InterPro" id="IPR025714">
    <property type="entry name" value="Methyltranfer_dom"/>
</dbReference>
<evidence type="ECO:0000256" key="1">
    <source>
        <dbReference type="ARBA" id="ARBA00022490"/>
    </source>
</evidence>
<dbReference type="AlphaFoldDB" id="F4QDU4"/>
<keyword evidence="8" id="KW-1185">Reference proteome</keyword>